<dbReference type="Proteomes" id="UP000246635">
    <property type="component" value="Unassembled WGS sequence"/>
</dbReference>
<organism evidence="4 5">
    <name type="scientific">Paenibacillus cellulosilyticus</name>
    <dbReference type="NCBI Taxonomy" id="375489"/>
    <lineage>
        <taxon>Bacteria</taxon>
        <taxon>Bacillati</taxon>
        <taxon>Bacillota</taxon>
        <taxon>Bacilli</taxon>
        <taxon>Bacillales</taxon>
        <taxon>Paenibacillaceae</taxon>
        <taxon>Paenibacillus</taxon>
    </lineage>
</organism>
<comment type="caution">
    <text evidence="4">The sequence shown here is derived from an EMBL/GenBank/DDBJ whole genome shotgun (WGS) entry which is preliminary data.</text>
</comment>
<dbReference type="EMBL" id="QGTQ01000008">
    <property type="protein sequence ID" value="PWW02857.1"/>
    <property type="molecule type" value="Genomic_DNA"/>
</dbReference>
<dbReference type="PROSITE" id="PS51186">
    <property type="entry name" value="GNAT"/>
    <property type="match status" value="1"/>
</dbReference>
<keyword evidence="1 4" id="KW-0808">Transferase</keyword>
<protein>
    <submittedName>
        <fullName evidence="4">Acetyltransferase (GNAT) family protein</fullName>
    </submittedName>
</protein>
<dbReference type="RefSeq" id="WP_110044340.1">
    <property type="nucleotide sequence ID" value="NZ_CP054612.1"/>
</dbReference>
<evidence type="ECO:0000313" key="5">
    <source>
        <dbReference type="Proteomes" id="UP000246635"/>
    </source>
</evidence>
<evidence type="ECO:0000256" key="2">
    <source>
        <dbReference type="ARBA" id="ARBA00023315"/>
    </source>
</evidence>
<proteinExistence type="predicted"/>
<evidence type="ECO:0000259" key="3">
    <source>
        <dbReference type="PROSITE" id="PS51186"/>
    </source>
</evidence>
<feature type="domain" description="N-acetyltransferase" evidence="3">
    <location>
        <begin position="5"/>
        <end position="150"/>
    </location>
</feature>
<dbReference type="InterPro" id="IPR016181">
    <property type="entry name" value="Acyl_CoA_acyltransferase"/>
</dbReference>
<dbReference type="Pfam" id="PF00583">
    <property type="entry name" value="Acetyltransf_1"/>
    <property type="match status" value="1"/>
</dbReference>
<sequence>MINTLTIRQAGYQDAAVLEVLLEELGGHPISTDEVHNRLALVERSDIDSIYLCCEGEDVLGLLSFRIRHNMEEVSKFGEISGIVVRPEARRKGVGKALMAFAEELAEREGCIGTWLVSGFGREEEAHHFYKELGYQITGYRFVKRTEAGE</sequence>
<evidence type="ECO:0000313" key="4">
    <source>
        <dbReference type="EMBL" id="PWW02857.1"/>
    </source>
</evidence>
<dbReference type="AlphaFoldDB" id="A0A2V2YUB7"/>
<accession>A0A2V2YUB7</accession>
<keyword evidence="2" id="KW-0012">Acyltransferase</keyword>
<reference evidence="4 5" key="1">
    <citation type="submission" date="2018-05" db="EMBL/GenBank/DDBJ databases">
        <title>Genomic Encyclopedia of Type Strains, Phase III (KMG-III): the genomes of soil and plant-associated and newly described type strains.</title>
        <authorList>
            <person name="Whitman W."/>
        </authorList>
    </citation>
    <scope>NUCLEOTIDE SEQUENCE [LARGE SCALE GENOMIC DNA]</scope>
    <source>
        <strain evidence="4 5">CECT 5696</strain>
    </source>
</reference>
<dbReference type="CDD" id="cd04301">
    <property type="entry name" value="NAT_SF"/>
    <property type="match status" value="1"/>
</dbReference>
<dbReference type="GO" id="GO:0016747">
    <property type="term" value="F:acyltransferase activity, transferring groups other than amino-acyl groups"/>
    <property type="evidence" value="ECO:0007669"/>
    <property type="project" value="InterPro"/>
</dbReference>
<gene>
    <name evidence="4" type="ORF">DFQ01_108134</name>
</gene>
<dbReference type="OrthoDB" id="9797826at2"/>
<dbReference type="SUPFAM" id="SSF55729">
    <property type="entry name" value="Acyl-CoA N-acyltransferases (Nat)"/>
    <property type="match status" value="1"/>
</dbReference>
<name>A0A2V2YUB7_9BACL</name>
<dbReference type="PANTHER" id="PTHR43877:SF2">
    <property type="entry name" value="AMINOALKYLPHOSPHONATE N-ACETYLTRANSFERASE-RELATED"/>
    <property type="match status" value="1"/>
</dbReference>
<evidence type="ECO:0000256" key="1">
    <source>
        <dbReference type="ARBA" id="ARBA00022679"/>
    </source>
</evidence>
<keyword evidence="5" id="KW-1185">Reference proteome</keyword>
<dbReference type="PANTHER" id="PTHR43877">
    <property type="entry name" value="AMINOALKYLPHOSPHONATE N-ACETYLTRANSFERASE-RELATED-RELATED"/>
    <property type="match status" value="1"/>
</dbReference>
<dbReference type="InterPro" id="IPR000182">
    <property type="entry name" value="GNAT_dom"/>
</dbReference>
<dbReference type="InterPro" id="IPR050832">
    <property type="entry name" value="Bact_Acetyltransf"/>
</dbReference>
<dbReference type="Gene3D" id="3.40.630.30">
    <property type="match status" value="1"/>
</dbReference>